<feature type="chain" id="PRO_5018189821" evidence="1">
    <location>
        <begin position="20"/>
        <end position="170"/>
    </location>
</feature>
<sequence>MKTKISILLLLFVVTVANAQSFNKLIYSKKNSPTYIINANIIANQEVSASIPNVKIKSIAVKKATENANNFSNLSEYGFILFTVENPEIEVKSQEEIRKFFGVDAKNKIYVDGFLVDNDDLKIASKAIKEVEIISPNERELNTEKIINIWTLEKDHRLTGIQSGGVNITK</sequence>
<reference evidence="3" key="1">
    <citation type="submission" date="2018-11" db="EMBL/GenBank/DDBJ databases">
        <title>Proposal to divide the Flavobacteriaceae and reorganize its genera based on Amino Acid Identity values calculated from whole genome sequences.</title>
        <authorList>
            <person name="Nicholson A.C."/>
            <person name="Gulvik C.A."/>
            <person name="Whitney A.M."/>
            <person name="Humrighouse B.W."/>
            <person name="Bell M."/>
            <person name="Holmens B."/>
            <person name="Steigerwalt A."/>
            <person name="Villarma A."/>
            <person name="Sheth M."/>
            <person name="Batra D."/>
            <person name="Pryor J."/>
            <person name="Bernardet J.-F."/>
            <person name="Hugo C."/>
            <person name="Kampfer P."/>
            <person name="Newman J."/>
            <person name="Mcquiston J.R."/>
        </authorList>
    </citation>
    <scope>NUCLEOTIDE SEQUENCE [LARGE SCALE GENOMIC DNA]</scope>
    <source>
        <strain evidence="3">H3056</strain>
    </source>
</reference>
<dbReference type="EMBL" id="RJUG01000002">
    <property type="protein sequence ID" value="ROI09732.1"/>
    <property type="molecule type" value="Genomic_DNA"/>
</dbReference>
<accession>A0A3N0WXG8</accession>
<name>A0A3N0WXG8_9FLAO</name>
<evidence type="ECO:0000256" key="1">
    <source>
        <dbReference type="SAM" id="SignalP"/>
    </source>
</evidence>
<proteinExistence type="predicted"/>
<dbReference type="Proteomes" id="UP000270224">
    <property type="component" value="Unassembled WGS sequence"/>
</dbReference>
<comment type="caution">
    <text evidence="2">The sequence shown here is derived from an EMBL/GenBank/DDBJ whole genome shotgun (WGS) entry which is preliminary data.</text>
</comment>
<evidence type="ECO:0000313" key="2">
    <source>
        <dbReference type="EMBL" id="ROI09732.1"/>
    </source>
</evidence>
<organism evidence="2 3">
    <name type="scientific">Kaistella daneshvariae</name>
    <dbReference type="NCBI Taxonomy" id="2487074"/>
    <lineage>
        <taxon>Bacteria</taxon>
        <taxon>Pseudomonadati</taxon>
        <taxon>Bacteroidota</taxon>
        <taxon>Flavobacteriia</taxon>
        <taxon>Flavobacteriales</taxon>
        <taxon>Weeksellaceae</taxon>
        <taxon>Chryseobacterium group</taxon>
        <taxon>Kaistella</taxon>
    </lineage>
</organism>
<protein>
    <submittedName>
        <fullName evidence="2">Uncharacterized protein</fullName>
    </submittedName>
</protein>
<dbReference type="OrthoDB" id="1262626at2"/>
<gene>
    <name evidence="2" type="ORF">EGI11_02940</name>
</gene>
<evidence type="ECO:0000313" key="3">
    <source>
        <dbReference type="Proteomes" id="UP000270224"/>
    </source>
</evidence>
<keyword evidence="1" id="KW-0732">Signal</keyword>
<dbReference type="RefSeq" id="WP_123264987.1">
    <property type="nucleotide sequence ID" value="NZ_RJUG01000002.1"/>
</dbReference>
<dbReference type="AlphaFoldDB" id="A0A3N0WXG8"/>
<feature type="signal peptide" evidence="1">
    <location>
        <begin position="1"/>
        <end position="19"/>
    </location>
</feature>